<evidence type="ECO:0000256" key="2">
    <source>
        <dbReference type="SAM" id="Phobius"/>
    </source>
</evidence>
<comment type="caution">
    <text evidence="3">The sequence shown here is derived from an EMBL/GenBank/DDBJ whole genome shotgun (WGS) entry which is preliminary data.</text>
</comment>
<feature type="compositionally biased region" description="Acidic residues" evidence="1">
    <location>
        <begin position="280"/>
        <end position="293"/>
    </location>
</feature>
<evidence type="ECO:0000256" key="1">
    <source>
        <dbReference type="SAM" id="MobiDB-lite"/>
    </source>
</evidence>
<feature type="compositionally biased region" description="Low complexity" evidence="1">
    <location>
        <begin position="348"/>
        <end position="392"/>
    </location>
</feature>
<evidence type="ECO:0000313" key="3">
    <source>
        <dbReference type="EMBL" id="RCK70830.1"/>
    </source>
</evidence>
<keyword evidence="4" id="KW-1185">Reference proteome</keyword>
<proteinExistence type="predicted"/>
<name>A0A367YYB7_9ACTN</name>
<dbReference type="EMBL" id="QOUI01000002">
    <property type="protein sequence ID" value="RCK70830.1"/>
    <property type="molecule type" value="Genomic_DNA"/>
</dbReference>
<evidence type="ECO:0008006" key="5">
    <source>
        <dbReference type="Google" id="ProtNLM"/>
    </source>
</evidence>
<feature type="compositionally biased region" description="Low complexity" evidence="1">
    <location>
        <begin position="264"/>
        <end position="279"/>
    </location>
</feature>
<feature type="region of interest" description="Disordered" evidence="1">
    <location>
        <begin position="254"/>
        <end position="294"/>
    </location>
</feature>
<feature type="compositionally biased region" description="Low complexity" evidence="1">
    <location>
        <begin position="417"/>
        <end position="436"/>
    </location>
</feature>
<keyword evidence="2" id="KW-0812">Transmembrane</keyword>
<keyword evidence="2" id="KW-1133">Transmembrane helix</keyword>
<dbReference type="SUPFAM" id="SSF50956">
    <property type="entry name" value="Thermostable phytase (3-phytase)"/>
    <property type="match status" value="1"/>
</dbReference>
<sequence>MGATLLCLPLALPAVADEVEFTIADEDITESSGLATDRQQGLYWTVNDSGDEARAFALDEDGQTEGVLTLRADVTDVEAVARTSEALYLGDIGDNDREREFVTVYRVADPEPGTTPTYNAWDLEYADGEAHDAEAMVVLPSGRVLLVTKEQEGGIWATSGTLSGQQVNTLERVADAPSFVTDATLLSDGRIAVRSYVSVTVLDEDYETEASAALPLQQQGESITEALDGDGLLIGSEGEGSQVLRVPVPEAVAEDVPAGDDSPPESAEPAPSGEATPDAAPEEEEPAAAEEGDDRSGTLLALGLAALVAVAAGLVVAFARPRGGTAAAAAAPVSAVRPQRVGEDRVEGAPAAAADPGPSSPDTAPEESAPAAEPADAGPTDAGPADAGAGAPAPFPVTSAEGDYHLTAEQPGRVTWSEPASAGSGPAPSEGAGAAGRETSGGAGADRDDLEWLYEERGR</sequence>
<gene>
    <name evidence="3" type="ORF">DT076_05450</name>
</gene>
<feature type="compositionally biased region" description="Low complexity" evidence="1">
    <location>
        <begin position="326"/>
        <end position="339"/>
    </location>
</feature>
<accession>A0A367YYB7</accession>
<keyword evidence="2" id="KW-0472">Membrane</keyword>
<reference evidence="3 4" key="1">
    <citation type="submission" date="2018-07" db="EMBL/GenBank/DDBJ databases">
        <title>Desertimonas flava gen. nov. sp. nov.</title>
        <authorList>
            <person name="Liu S."/>
        </authorList>
    </citation>
    <scope>NUCLEOTIDE SEQUENCE [LARGE SCALE GENOMIC DNA]</scope>
    <source>
        <strain evidence="3 4">16Sb5-5</strain>
    </source>
</reference>
<feature type="region of interest" description="Disordered" evidence="1">
    <location>
        <begin position="326"/>
        <end position="459"/>
    </location>
</feature>
<dbReference type="AlphaFoldDB" id="A0A367YYB7"/>
<protein>
    <recommendedName>
        <fullName evidence="5">WD40 repeat domain-containing protein</fullName>
    </recommendedName>
</protein>
<organism evidence="3 4">
    <name type="scientific">Desertihabitans brevis</name>
    <dbReference type="NCBI Taxonomy" id="2268447"/>
    <lineage>
        <taxon>Bacteria</taxon>
        <taxon>Bacillati</taxon>
        <taxon>Actinomycetota</taxon>
        <taxon>Actinomycetes</taxon>
        <taxon>Propionibacteriales</taxon>
        <taxon>Propionibacteriaceae</taxon>
        <taxon>Desertihabitans</taxon>
    </lineage>
</organism>
<feature type="transmembrane region" description="Helical" evidence="2">
    <location>
        <begin position="299"/>
        <end position="319"/>
    </location>
</feature>
<evidence type="ECO:0000313" key="4">
    <source>
        <dbReference type="Proteomes" id="UP000252770"/>
    </source>
</evidence>
<dbReference type="Proteomes" id="UP000252770">
    <property type="component" value="Unassembled WGS sequence"/>
</dbReference>